<dbReference type="Proteomes" id="UP000031982">
    <property type="component" value="Unassembled WGS sequence"/>
</dbReference>
<proteinExistence type="predicted"/>
<organism evidence="1 2">
    <name type="scientific">Bacillus badius</name>
    <dbReference type="NCBI Taxonomy" id="1455"/>
    <lineage>
        <taxon>Bacteria</taxon>
        <taxon>Bacillati</taxon>
        <taxon>Bacillota</taxon>
        <taxon>Bacilli</taxon>
        <taxon>Bacillales</taxon>
        <taxon>Bacillaceae</taxon>
        <taxon>Pseudobacillus</taxon>
    </lineage>
</organism>
<protein>
    <submittedName>
        <fullName evidence="1">Uncharacterized protein</fullName>
    </submittedName>
</protein>
<keyword evidence="2" id="KW-1185">Reference proteome</keyword>
<sequence length="53" mass="6454">MGESYYFWETKEKFEQSVKRQAETISMRQKAIEKVKTMNFEQLKEFLVVKDES</sequence>
<gene>
    <name evidence="1" type="ORF">SD77_3506</name>
</gene>
<reference evidence="1 2" key="1">
    <citation type="submission" date="2015-01" db="EMBL/GenBank/DDBJ databases">
        <title>Genome Assembly of Bacillus badius MTCC 1458.</title>
        <authorList>
            <person name="Verma A."/>
            <person name="Khatri I."/>
            <person name="Mual P."/>
            <person name="Subramanian S."/>
            <person name="Krishnamurthi S."/>
        </authorList>
    </citation>
    <scope>NUCLEOTIDE SEQUENCE [LARGE SCALE GENOMIC DNA]</scope>
    <source>
        <strain evidence="1 2">MTCC 1458</strain>
    </source>
</reference>
<evidence type="ECO:0000313" key="1">
    <source>
        <dbReference type="EMBL" id="KIL72365.1"/>
    </source>
</evidence>
<comment type="caution">
    <text evidence="1">The sequence shown here is derived from an EMBL/GenBank/DDBJ whole genome shotgun (WGS) entry which is preliminary data.</text>
</comment>
<name>A0ABR5ANM8_BACBA</name>
<accession>A0ABR5ANM8</accession>
<dbReference type="EMBL" id="JXLP01000035">
    <property type="protein sequence ID" value="KIL72365.1"/>
    <property type="molecule type" value="Genomic_DNA"/>
</dbReference>
<evidence type="ECO:0000313" key="2">
    <source>
        <dbReference type="Proteomes" id="UP000031982"/>
    </source>
</evidence>